<sequence length="144" mass="15776">MSESKPRLKRPVENVRAELLADPDTQRIAKSVGMELAAYVELVLDYAQHPEKEPVLQVVPDEILKQSGYEPASIEEVGEFFLGAARGELGLGPPPAYYSGFESKPAPGAGKPSLRGDENQSQVEVDEETRKALLKHVPRGPDRL</sequence>
<dbReference type="EMBL" id="FOIB01000005">
    <property type="protein sequence ID" value="SEU16644.1"/>
    <property type="molecule type" value="Genomic_DNA"/>
</dbReference>
<evidence type="ECO:0000313" key="2">
    <source>
        <dbReference type="EMBL" id="GEN09235.1"/>
    </source>
</evidence>
<evidence type="ECO:0000313" key="4">
    <source>
        <dbReference type="Proteomes" id="UP000183760"/>
    </source>
</evidence>
<protein>
    <submittedName>
        <fullName evidence="2">Uncharacterized protein</fullName>
    </submittedName>
</protein>
<reference evidence="3 4" key="1">
    <citation type="submission" date="2016-10" db="EMBL/GenBank/DDBJ databases">
        <authorList>
            <person name="Varghese N."/>
            <person name="Submissions S."/>
        </authorList>
    </citation>
    <scope>NUCLEOTIDE SEQUENCE [LARGE SCALE GENOMIC DNA]</scope>
    <source>
        <strain evidence="3 4">DSM 16525</strain>
    </source>
</reference>
<organism evidence="2 5">
    <name type="scientific">Myxococcus fulvus</name>
    <dbReference type="NCBI Taxonomy" id="33"/>
    <lineage>
        <taxon>Bacteria</taxon>
        <taxon>Pseudomonadati</taxon>
        <taxon>Myxococcota</taxon>
        <taxon>Myxococcia</taxon>
        <taxon>Myxococcales</taxon>
        <taxon>Cystobacterineae</taxon>
        <taxon>Myxococcaceae</taxon>
        <taxon>Myxococcus</taxon>
    </lineage>
</organism>
<dbReference type="Proteomes" id="UP000321514">
    <property type="component" value="Unassembled WGS sequence"/>
</dbReference>
<evidence type="ECO:0000313" key="5">
    <source>
        <dbReference type="Proteomes" id="UP000321514"/>
    </source>
</evidence>
<dbReference type="RefSeq" id="WP_046714694.1">
    <property type="nucleotide sequence ID" value="NZ_BJXR01000033.1"/>
</dbReference>
<name>A0A511T507_MYXFU</name>
<reference evidence="2 5" key="2">
    <citation type="submission" date="2019-07" db="EMBL/GenBank/DDBJ databases">
        <title>Whole genome shotgun sequence of Myxococcus fulvus NBRC 100333.</title>
        <authorList>
            <person name="Hosoyama A."/>
            <person name="Uohara A."/>
            <person name="Ohji S."/>
            <person name="Ichikawa N."/>
        </authorList>
    </citation>
    <scope>NUCLEOTIDE SEQUENCE [LARGE SCALE GENOMIC DNA]</scope>
    <source>
        <strain evidence="2 5">NBRC 100333</strain>
    </source>
</reference>
<evidence type="ECO:0000256" key="1">
    <source>
        <dbReference type="SAM" id="MobiDB-lite"/>
    </source>
</evidence>
<dbReference type="EMBL" id="BJXR01000033">
    <property type="protein sequence ID" value="GEN09235.1"/>
    <property type="molecule type" value="Genomic_DNA"/>
</dbReference>
<evidence type="ECO:0000313" key="3">
    <source>
        <dbReference type="EMBL" id="SEU16644.1"/>
    </source>
</evidence>
<keyword evidence="4" id="KW-1185">Reference proteome</keyword>
<feature type="region of interest" description="Disordered" evidence="1">
    <location>
        <begin position="93"/>
        <end position="144"/>
    </location>
</feature>
<dbReference type="STRING" id="1334629.MFUL124B02_27740"/>
<accession>A0A511T507</accession>
<dbReference type="OrthoDB" id="5382416at2"/>
<dbReference type="AlphaFoldDB" id="A0A511T507"/>
<proteinExistence type="predicted"/>
<comment type="caution">
    <text evidence="2">The sequence shown here is derived from an EMBL/GenBank/DDBJ whole genome shotgun (WGS) entry which is preliminary data.</text>
</comment>
<gene>
    <name evidence="2" type="ORF">MFU01_42720</name>
    <name evidence="3" type="ORF">SAMN05443572_105489</name>
</gene>
<dbReference type="Proteomes" id="UP000183760">
    <property type="component" value="Unassembled WGS sequence"/>
</dbReference>